<dbReference type="RefSeq" id="WP_025977419.1">
    <property type="nucleotide sequence ID" value="NZ_CP015614.1"/>
</dbReference>
<dbReference type="Proteomes" id="UP000077603">
    <property type="component" value="Chromosome"/>
</dbReference>
<dbReference type="InterPro" id="IPR003715">
    <property type="entry name" value="Poly_export_N"/>
</dbReference>
<evidence type="ECO:0000313" key="1">
    <source>
        <dbReference type="EMBL" id="ANF53911.1"/>
    </source>
</evidence>
<dbReference type="PANTHER" id="PTHR33619:SF3">
    <property type="entry name" value="POLYSACCHARIDE EXPORT PROTEIN GFCE-RELATED"/>
    <property type="match status" value="1"/>
</dbReference>
<dbReference type="Pfam" id="PF10531">
    <property type="entry name" value="SLBB"/>
    <property type="match status" value="1"/>
</dbReference>
<dbReference type="STRING" id="588932.DA69_03600"/>
<dbReference type="eggNOG" id="COG1596">
    <property type="taxonomic scope" value="Bacteria"/>
</dbReference>
<proteinExistence type="predicted"/>
<name>A0A172Y3W2_9CAUL</name>
<dbReference type="OrthoDB" id="197007at2"/>
<dbReference type="InterPro" id="IPR049712">
    <property type="entry name" value="Poly_export"/>
</dbReference>
<accession>A0A172Y3W2</accession>
<dbReference type="PROSITE" id="PS51257">
    <property type="entry name" value="PROKAR_LIPOPROTEIN"/>
    <property type="match status" value="1"/>
</dbReference>
<keyword evidence="2" id="KW-1185">Reference proteome</keyword>
<evidence type="ECO:0000313" key="2">
    <source>
        <dbReference type="Proteomes" id="UP000077603"/>
    </source>
</evidence>
<reference evidence="1 2" key="1">
    <citation type="journal article" date="2014" name="Genome Announc.">
        <title>Genome Sequence of a Promising Hydrogen-Producing Facultative Anaerobic Bacterium, Brevundimonas naejangsanensis Strain B1.</title>
        <authorList>
            <person name="Su H."/>
            <person name="Zhang T."/>
            <person name="Bao M."/>
            <person name="Jiang Y."/>
            <person name="Wang Y."/>
            <person name="Tan T."/>
        </authorList>
    </citation>
    <scope>NUCLEOTIDE SEQUENCE [LARGE SCALE GENOMIC DNA]</scope>
    <source>
        <strain evidence="1 2">B1</strain>
    </source>
</reference>
<dbReference type="KEGG" id="bne:DA69_03600"/>
<organism evidence="1 2">
    <name type="scientific">Brevundimonas naejangsanensis</name>
    <dbReference type="NCBI Taxonomy" id="588932"/>
    <lineage>
        <taxon>Bacteria</taxon>
        <taxon>Pseudomonadati</taxon>
        <taxon>Pseudomonadota</taxon>
        <taxon>Alphaproteobacteria</taxon>
        <taxon>Caulobacterales</taxon>
        <taxon>Caulobacteraceae</taxon>
        <taxon>Brevundimonas</taxon>
    </lineage>
</organism>
<dbReference type="Gene3D" id="3.10.560.10">
    <property type="entry name" value="Outer membrane lipoprotein wza domain like"/>
    <property type="match status" value="1"/>
</dbReference>
<protein>
    <submittedName>
        <fullName evidence="1">Polysaccharide export protein</fullName>
    </submittedName>
</protein>
<dbReference type="Pfam" id="PF02563">
    <property type="entry name" value="Poly_export"/>
    <property type="match status" value="1"/>
</dbReference>
<dbReference type="PANTHER" id="PTHR33619">
    <property type="entry name" value="POLYSACCHARIDE EXPORT PROTEIN GFCE-RELATED"/>
    <property type="match status" value="1"/>
</dbReference>
<dbReference type="EMBL" id="CP015614">
    <property type="protein sequence ID" value="ANF53911.1"/>
    <property type="molecule type" value="Genomic_DNA"/>
</dbReference>
<dbReference type="AlphaFoldDB" id="A0A172Y3W2"/>
<dbReference type="Gene3D" id="3.30.1950.10">
    <property type="entry name" value="wza like domain"/>
    <property type="match status" value="1"/>
</dbReference>
<dbReference type="InterPro" id="IPR019554">
    <property type="entry name" value="Soluble_ligand-bd"/>
</dbReference>
<sequence length="242" mass="26035">MDVDRRLLLLALGAGLTGCASSGRNESAAVLPRPQTVADLPRDLPFAPWTDIEPEYRLYAGDEIEVALPTATELTRQLKIGPDGRVSLPLVGHVTAAERSLSELEGDISAGYAPHLLRPEVEVTLRQAGPLKVWVDGEVRNPGVFDMPGPIDAYQALIMAGGALPTSNTRNCALIRRGPGDLRMLKVLDLRAPRGEILPLRRGDILFVPRSTLGELAAFFTQFRAALPIGFSYAINGGYAST</sequence>
<gene>
    <name evidence="1" type="ORF">DA69_03600</name>
</gene>
<dbReference type="GO" id="GO:0015159">
    <property type="term" value="F:polysaccharide transmembrane transporter activity"/>
    <property type="evidence" value="ECO:0007669"/>
    <property type="project" value="InterPro"/>
</dbReference>